<evidence type="ECO:0000259" key="6">
    <source>
        <dbReference type="PROSITE" id="PS51900"/>
    </source>
</evidence>
<dbReference type="InterPro" id="IPR002104">
    <property type="entry name" value="Integrase_catalytic"/>
</dbReference>
<dbReference type="InterPro" id="IPR044068">
    <property type="entry name" value="CB"/>
</dbReference>
<organism evidence="7 8">
    <name type="scientific">Ferrimicrobium acidiphilum</name>
    <dbReference type="NCBI Taxonomy" id="121039"/>
    <lineage>
        <taxon>Bacteria</taxon>
        <taxon>Bacillati</taxon>
        <taxon>Actinomycetota</taxon>
        <taxon>Acidimicrobiia</taxon>
        <taxon>Acidimicrobiales</taxon>
        <taxon>Acidimicrobiaceae</taxon>
        <taxon>Ferrimicrobium</taxon>
    </lineage>
</organism>
<dbReference type="SUPFAM" id="SSF56349">
    <property type="entry name" value="DNA breaking-rejoining enzymes"/>
    <property type="match status" value="1"/>
</dbReference>
<keyword evidence="8" id="KW-1185">Reference proteome</keyword>
<evidence type="ECO:0000256" key="2">
    <source>
        <dbReference type="ARBA" id="ARBA00023125"/>
    </source>
</evidence>
<dbReference type="EMBL" id="JBFSHR010000110">
    <property type="protein sequence ID" value="MEX6430896.1"/>
    <property type="molecule type" value="Genomic_DNA"/>
</dbReference>
<dbReference type="Gene3D" id="1.10.443.10">
    <property type="entry name" value="Intergrase catalytic core"/>
    <property type="match status" value="1"/>
</dbReference>
<evidence type="ECO:0000256" key="1">
    <source>
        <dbReference type="ARBA" id="ARBA00022908"/>
    </source>
</evidence>
<dbReference type="InterPro" id="IPR011010">
    <property type="entry name" value="DNA_brk_join_enz"/>
</dbReference>
<dbReference type="Pfam" id="PF00589">
    <property type="entry name" value="Phage_integrase"/>
    <property type="match status" value="1"/>
</dbReference>
<accession>A0ABV3Y5P4</accession>
<dbReference type="RefSeq" id="WP_369084998.1">
    <property type="nucleotide sequence ID" value="NZ_JBFSHR010000110.1"/>
</dbReference>
<dbReference type="Proteomes" id="UP001560267">
    <property type="component" value="Unassembled WGS sequence"/>
</dbReference>
<feature type="domain" description="Core-binding (CB)" evidence="6">
    <location>
        <begin position="1"/>
        <end position="99"/>
    </location>
</feature>
<dbReference type="Pfam" id="PF02899">
    <property type="entry name" value="Phage_int_SAM_1"/>
    <property type="match status" value="1"/>
</dbReference>
<protein>
    <submittedName>
        <fullName evidence="7">Tyrosine-type recombinase/integrase</fullName>
    </submittedName>
</protein>
<feature type="domain" description="Tyr recombinase" evidence="5">
    <location>
        <begin position="123"/>
        <end position="315"/>
    </location>
</feature>
<name>A0ABV3Y5P4_9ACTN</name>
<evidence type="ECO:0000313" key="7">
    <source>
        <dbReference type="EMBL" id="MEX6430896.1"/>
    </source>
</evidence>
<evidence type="ECO:0000259" key="5">
    <source>
        <dbReference type="PROSITE" id="PS51898"/>
    </source>
</evidence>
<comment type="caution">
    <text evidence="7">The sequence shown here is derived from an EMBL/GenBank/DDBJ whole genome shotgun (WGS) entry which is preliminary data.</text>
</comment>
<reference evidence="7 8" key="1">
    <citation type="submission" date="2024-07" db="EMBL/GenBank/DDBJ databases">
        <title>Draft Genome Sequence of Ferrimicrobium acidiphilum Strain YE2023, Isolated from a Pulp of Bioleach Reactor.</title>
        <authorList>
            <person name="Elkina Y.A."/>
            <person name="Bulaeva A.G."/>
            <person name="Beletsky A.V."/>
            <person name="Mardanov A.V."/>
        </authorList>
    </citation>
    <scope>NUCLEOTIDE SEQUENCE [LARGE SCALE GENOMIC DNA]</scope>
    <source>
        <strain evidence="7 8">YE2023</strain>
    </source>
</reference>
<keyword evidence="1" id="KW-0229">DNA integration</keyword>
<dbReference type="InterPro" id="IPR004107">
    <property type="entry name" value="Integrase_SAM-like_N"/>
</dbReference>
<dbReference type="PROSITE" id="PS51898">
    <property type="entry name" value="TYR_RECOMBINASE"/>
    <property type="match status" value="1"/>
</dbReference>
<dbReference type="PANTHER" id="PTHR30349:SF81">
    <property type="entry name" value="TYROSINE RECOMBINASE XERC"/>
    <property type="match status" value="1"/>
</dbReference>
<evidence type="ECO:0000313" key="8">
    <source>
        <dbReference type="Proteomes" id="UP001560267"/>
    </source>
</evidence>
<evidence type="ECO:0000256" key="4">
    <source>
        <dbReference type="PROSITE-ProRule" id="PRU01248"/>
    </source>
</evidence>
<gene>
    <name evidence="7" type="ORF">AB6A68_13825</name>
</gene>
<proteinExistence type="predicted"/>
<sequence>MKQDDRFFCYVRDFLLVYLPKNRCFSQNTVNSYRDCIQLLCTFITTVEHGLAISEITFDQLSPDLIGEFLNWLHEERHCSASTQNQRLAALKSLFKYAAQRDISLMASYLELSKVPPKRVAGSRVSYLSENALAALLRQPNEKSRLGIRDRFFMVLLYDTGARIQEILDLHLTDLHLDDAVPCVYLTGKGQKTRAVPLLSKTVQHLELYMERFHGQKLQNPEDLLFYTVIKGKTGKMSPDNVSCFINRYAKSARCLCPEVPERVHPHLFRHTRAMHLYQAGMPLSYIKDFLGHASVNTTDVYAAADLTMMKRALEKAYVNDDAFRETPIWQDNEILLMQLSGMR</sequence>
<dbReference type="InterPro" id="IPR010998">
    <property type="entry name" value="Integrase_recombinase_N"/>
</dbReference>
<keyword evidence="3" id="KW-0233">DNA recombination</keyword>
<dbReference type="PROSITE" id="PS51900">
    <property type="entry name" value="CB"/>
    <property type="match status" value="1"/>
</dbReference>
<dbReference type="InterPro" id="IPR013762">
    <property type="entry name" value="Integrase-like_cat_sf"/>
</dbReference>
<dbReference type="PANTHER" id="PTHR30349">
    <property type="entry name" value="PHAGE INTEGRASE-RELATED"/>
    <property type="match status" value="1"/>
</dbReference>
<evidence type="ECO:0000256" key="3">
    <source>
        <dbReference type="ARBA" id="ARBA00023172"/>
    </source>
</evidence>
<dbReference type="InterPro" id="IPR050090">
    <property type="entry name" value="Tyrosine_recombinase_XerCD"/>
</dbReference>
<keyword evidence="2 4" id="KW-0238">DNA-binding</keyword>
<dbReference type="Gene3D" id="1.10.150.130">
    <property type="match status" value="1"/>
</dbReference>